<dbReference type="EMBL" id="JAAMPC010000005">
    <property type="protein sequence ID" value="KAG2311997.1"/>
    <property type="molecule type" value="Genomic_DNA"/>
</dbReference>
<comment type="caution">
    <text evidence="1">The sequence shown here is derived from an EMBL/GenBank/DDBJ whole genome shotgun (WGS) entry which is preliminary data.</text>
</comment>
<accession>A0A8X8AVT0</accession>
<gene>
    <name evidence="1" type="ORF">Bca52824_023554</name>
</gene>
<reference evidence="1 2" key="1">
    <citation type="submission" date="2020-02" db="EMBL/GenBank/DDBJ databases">
        <authorList>
            <person name="Ma Q."/>
            <person name="Huang Y."/>
            <person name="Song X."/>
            <person name="Pei D."/>
        </authorList>
    </citation>
    <scope>NUCLEOTIDE SEQUENCE [LARGE SCALE GENOMIC DNA]</scope>
    <source>
        <strain evidence="1">Sxm20200214</strain>
        <tissue evidence="1">Leaf</tissue>
    </source>
</reference>
<protein>
    <submittedName>
        <fullName evidence="1">Uncharacterized protein</fullName>
    </submittedName>
</protein>
<keyword evidence="2" id="KW-1185">Reference proteome</keyword>
<evidence type="ECO:0000313" key="1">
    <source>
        <dbReference type="EMBL" id="KAG2311997.1"/>
    </source>
</evidence>
<proteinExistence type="predicted"/>
<sequence>MERNNTLISDLTESSKDVEVWAKFLRVWEMKSAPNEIECHLILSDRRNTPHQFQIIFNDRTQVFYGYSLTENPMFVHVPFQQVLQRDFDNTYPIDLLGWVTSFGTLIESEEDPYGKIFGVPLTHIHFKLKDESGCELESEALGEVAKELDMKSWWLSKYEKTFLALGFWRVEYLEEGRVKITNGGPCSKFEFDPT</sequence>
<dbReference type="Proteomes" id="UP000886595">
    <property type="component" value="Unassembled WGS sequence"/>
</dbReference>
<dbReference type="AlphaFoldDB" id="A0A8X8AVT0"/>
<evidence type="ECO:0000313" key="2">
    <source>
        <dbReference type="Proteomes" id="UP000886595"/>
    </source>
</evidence>
<organism evidence="1 2">
    <name type="scientific">Brassica carinata</name>
    <name type="common">Ethiopian mustard</name>
    <name type="synonym">Abyssinian cabbage</name>
    <dbReference type="NCBI Taxonomy" id="52824"/>
    <lineage>
        <taxon>Eukaryota</taxon>
        <taxon>Viridiplantae</taxon>
        <taxon>Streptophyta</taxon>
        <taxon>Embryophyta</taxon>
        <taxon>Tracheophyta</taxon>
        <taxon>Spermatophyta</taxon>
        <taxon>Magnoliopsida</taxon>
        <taxon>eudicotyledons</taxon>
        <taxon>Gunneridae</taxon>
        <taxon>Pentapetalae</taxon>
        <taxon>rosids</taxon>
        <taxon>malvids</taxon>
        <taxon>Brassicales</taxon>
        <taxon>Brassicaceae</taxon>
        <taxon>Brassiceae</taxon>
        <taxon>Brassica</taxon>
    </lineage>
</organism>
<name>A0A8X8AVT0_BRACI</name>